<dbReference type="AlphaFoldDB" id="A0A426ZR62"/>
<evidence type="ECO:0000313" key="1">
    <source>
        <dbReference type="EMBL" id="RRT66428.1"/>
    </source>
</evidence>
<organism evidence="1 2">
    <name type="scientific">Ensete ventricosum</name>
    <name type="common">Abyssinian banana</name>
    <name type="synonym">Musa ensete</name>
    <dbReference type="NCBI Taxonomy" id="4639"/>
    <lineage>
        <taxon>Eukaryota</taxon>
        <taxon>Viridiplantae</taxon>
        <taxon>Streptophyta</taxon>
        <taxon>Embryophyta</taxon>
        <taxon>Tracheophyta</taxon>
        <taxon>Spermatophyta</taxon>
        <taxon>Magnoliopsida</taxon>
        <taxon>Liliopsida</taxon>
        <taxon>Zingiberales</taxon>
        <taxon>Musaceae</taxon>
        <taxon>Ensete</taxon>
    </lineage>
</organism>
<reference evidence="1 2" key="1">
    <citation type="journal article" date="2014" name="Agronomy (Basel)">
        <title>A Draft Genome Sequence for Ensete ventricosum, the Drought-Tolerant Tree Against Hunger.</title>
        <authorList>
            <person name="Harrison J."/>
            <person name="Moore K.A."/>
            <person name="Paszkiewicz K."/>
            <person name="Jones T."/>
            <person name="Grant M."/>
            <person name="Ambacheew D."/>
            <person name="Muzemil S."/>
            <person name="Studholme D.J."/>
        </authorList>
    </citation>
    <scope>NUCLEOTIDE SEQUENCE [LARGE SCALE GENOMIC DNA]</scope>
</reference>
<comment type="caution">
    <text evidence="1">The sequence shown here is derived from an EMBL/GenBank/DDBJ whole genome shotgun (WGS) entry which is preliminary data.</text>
</comment>
<sequence>MSKFQQVEDGDVPAGLGVLGGDLELVLRIRVFFWPGGFPPSVNSEHTKLRLAREGLEAIQRITTPIAAVAGEGDRNIDQFTHNNKIFVRTKLCDMKDNELDQLYVKRREQLKKLVATIIRPKVVQGKPLNGKDFVAFLEQVLLHEFVFIP</sequence>
<protein>
    <submittedName>
        <fullName evidence="1">Uncharacterized protein</fullName>
    </submittedName>
</protein>
<dbReference type="Proteomes" id="UP000287651">
    <property type="component" value="Unassembled WGS sequence"/>
</dbReference>
<name>A0A426ZR62_ENSVE</name>
<evidence type="ECO:0000313" key="2">
    <source>
        <dbReference type="Proteomes" id="UP000287651"/>
    </source>
</evidence>
<dbReference type="EMBL" id="AMZH03005422">
    <property type="protein sequence ID" value="RRT66428.1"/>
    <property type="molecule type" value="Genomic_DNA"/>
</dbReference>
<accession>A0A426ZR62</accession>
<gene>
    <name evidence="1" type="ORF">B296_00011445</name>
</gene>
<proteinExistence type="predicted"/>